<dbReference type="Pfam" id="PF00753">
    <property type="entry name" value="Lactamase_B"/>
    <property type="match status" value="1"/>
</dbReference>
<dbReference type="AlphaFoldDB" id="X0YC26"/>
<dbReference type="PANTHER" id="PTHR30619:SF1">
    <property type="entry name" value="RECOMBINATION PROTEIN 2"/>
    <property type="match status" value="1"/>
</dbReference>
<feature type="non-terminal residue" evidence="3">
    <location>
        <position position="241"/>
    </location>
</feature>
<evidence type="ECO:0000313" key="3">
    <source>
        <dbReference type="EMBL" id="GAG34386.1"/>
    </source>
</evidence>
<dbReference type="InterPro" id="IPR036866">
    <property type="entry name" value="RibonucZ/Hydroxyglut_hydro"/>
</dbReference>
<dbReference type="SUPFAM" id="SSF56281">
    <property type="entry name" value="Metallo-hydrolase/oxidoreductase"/>
    <property type="match status" value="1"/>
</dbReference>
<dbReference type="EMBL" id="BARS01049565">
    <property type="protein sequence ID" value="GAG34386.1"/>
    <property type="molecule type" value="Genomic_DNA"/>
</dbReference>
<evidence type="ECO:0000259" key="2">
    <source>
        <dbReference type="Pfam" id="PF00753"/>
    </source>
</evidence>
<keyword evidence="1" id="KW-0812">Transmembrane</keyword>
<gene>
    <name evidence="3" type="ORF">S01H1_74127</name>
</gene>
<comment type="caution">
    <text evidence="3">The sequence shown here is derived from an EMBL/GenBank/DDBJ whole genome shotgun (WGS) entry which is preliminary data.</text>
</comment>
<feature type="transmembrane region" description="Helical" evidence="1">
    <location>
        <begin position="32"/>
        <end position="50"/>
    </location>
</feature>
<dbReference type="InterPro" id="IPR001279">
    <property type="entry name" value="Metallo-B-lactamas"/>
</dbReference>
<accession>X0YC26</accession>
<feature type="non-terminal residue" evidence="3">
    <location>
        <position position="1"/>
    </location>
</feature>
<dbReference type="Gene3D" id="3.60.15.10">
    <property type="entry name" value="Ribonuclease Z/Hydroxyacylglutathione hydrolase-like"/>
    <property type="match status" value="1"/>
</dbReference>
<keyword evidence="1" id="KW-1133">Transmembrane helix</keyword>
<feature type="transmembrane region" description="Helical" evidence="1">
    <location>
        <begin position="70"/>
        <end position="88"/>
    </location>
</feature>
<dbReference type="InterPro" id="IPR052159">
    <property type="entry name" value="Competence_DNA_uptake"/>
</dbReference>
<protein>
    <recommendedName>
        <fullName evidence="2">Metallo-beta-lactamase domain-containing protein</fullName>
    </recommendedName>
</protein>
<reference evidence="3" key="1">
    <citation type="journal article" date="2014" name="Front. Microbiol.">
        <title>High frequency of phylogenetically diverse reductive dehalogenase-homologous genes in deep subseafloor sedimentary metagenomes.</title>
        <authorList>
            <person name="Kawai M."/>
            <person name="Futagami T."/>
            <person name="Toyoda A."/>
            <person name="Takaki Y."/>
            <person name="Nishi S."/>
            <person name="Hori S."/>
            <person name="Arai W."/>
            <person name="Tsubouchi T."/>
            <person name="Morono Y."/>
            <person name="Uchiyama I."/>
            <person name="Ito T."/>
            <person name="Fujiyama A."/>
            <person name="Inagaki F."/>
            <person name="Takami H."/>
        </authorList>
    </citation>
    <scope>NUCLEOTIDE SEQUENCE</scope>
    <source>
        <strain evidence="3">Expedition CK06-06</strain>
    </source>
</reference>
<keyword evidence="1" id="KW-0472">Membrane</keyword>
<organism evidence="3">
    <name type="scientific">marine sediment metagenome</name>
    <dbReference type="NCBI Taxonomy" id="412755"/>
    <lineage>
        <taxon>unclassified sequences</taxon>
        <taxon>metagenomes</taxon>
        <taxon>ecological metagenomes</taxon>
    </lineage>
</organism>
<dbReference type="PANTHER" id="PTHR30619">
    <property type="entry name" value="DNA INTERNALIZATION/COMPETENCE PROTEIN COMEC/REC2"/>
    <property type="match status" value="1"/>
</dbReference>
<sequence>AAWAVWPFLRYTIIVVEALGKLRWAAIQVPRLSPGLAWALYAFVPLAFALRRDTRLRTRLREALGRTRAATISIVALALAAALIWTVVCSLPDQQLHLYVLDVGQGDAILLRTPGGRVILVDGGPDPLVLTSRLGQILPFWQRRIDLVVATHADQDHLAGLIPIVERYKVAHAIEPPSMRETPLSAHWHEALAASGTRVILASRGMKVRLGDNLTLEVLHPPADAVNVTEDDANEKGEFRP</sequence>
<evidence type="ECO:0000256" key="1">
    <source>
        <dbReference type="SAM" id="Phobius"/>
    </source>
</evidence>
<feature type="domain" description="Metallo-beta-lactamase" evidence="2">
    <location>
        <begin position="102"/>
        <end position="205"/>
    </location>
</feature>
<name>X0YC26_9ZZZZ</name>
<proteinExistence type="predicted"/>